<dbReference type="EMBL" id="OW240914">
    <property type="protein sequence ID" value="CAH2275594.1"/>
    <property type="molecule type" value="Genomic_DNA"/>
</dbReference>
<keyword evidence="4" id="KW-1185">Reference proteome</keyword>
<keyword evidence="1" id="KW-0597">Phosphoprotein</keyword>
<evidence type="ECO:0000256" key="2">
    <source>
        <dbReference type="SAM" id="MobiDB-lite"/>
    </source>
</evidence>
<evidence type="ECO:0000313" key="3">
    <source>
        <dbReference type="EMBL" id="CAH2275594.1"/>
    </source>
</evidence>
<accession>A0AAD1RNQ6</accession>
<evidence type="ECO:0008006" key="5">
    <source>
        <dbReference type="Google" id="ProtNLM"/>
    </source>
</evidence>
<organism evidence="3 4">
    <name type="scientific">Pelobates cultripes</name>
    <name type="common">Western spadefoot toad</name>
    <dbReference type="NCBI Taxonomy" id="61616"/>
    <lineage>
        <taxon>Eukaryota</taxon>
        <taxon>Metazoa</taxon>
        <taxon>Chordata</taxon>
        <taxon>Craniata</taxon>
        <taxon>Vertebrata</taxon>
        <taxon>Euteleostomi</taxon>
        <taxon>Amphibia</taxon>
        <taxon>Batrachia</taxon>
        <taxon>Anura</taxon>
        <taxon>Pelobatoidea</taxon>
        <taxon>Pelobatidae</taxon>
        <taxon>Pelobates</taxon>
    </lineage>
</organism>
<feature type="region of interest" description="Disordered" evidence="2">
    <location>
        <begin position="384"/>
        <end position="453"/>
    </location>
</feature>
<feature type="compositionally biased region" description="Basic and acidic residues" evidence="2">
    <location>
        <begin position="431"/>
        <end position="442"/>
    </location>
</feature>
<evidence type="ECO:0000313" key="4">
    <source>
        <dbReference type="Proteomes" id="UP001295444"/>
    </source>
</evidence>
<name>A0AAD1RNQ6_PELCU</name>
<sequence>MPSNLIKQTSSEMEHGFARRRLSDFERSGSFDSQSSHSRSRSSNLDDENLKYLTNEEKNALLFFEETIDAFEDDIEELPFSENTSFGYSPRLTDDSHSESEDIIDLVQLDHSHVEKDILHDSGMDDRKHIYKDTQMSQSVMPVNSPMTVTAATVQTGTDGYSPDLPGEQRKFLGAVPTPVVIAQKISEKNADGGNLSPLSPRVSKPVEFKKNVGTSPISEEHFVFPSSASPKNGRFPTNIHIKPVGKQYNKTIAKAAVNVQERKAQVLANLNGPALFADEIDGKGHREQLSRSRGSSLRDAANEQTRYEALTKLGLVKEIPVQAEIPISPKSPISNGHHSPKLLLPELPRKHSGDQESINSVLMSDPSPFVPLGKSIIIKGDAMNKRHSTPQCLPEQKPPVPHQELRRTHSTPRPTGFRPQGITVQFSGRDASEESRKDALRKLGLIKDLSGH</sequence>
<feature type="region of interest" description="Disordered" evidence="2">
    <location>
        <begin position="25"/>
        <end position="49"/>
    </location>
</feature>
<dbReference type="PANTHER" id="PTHR16095:SF9">
    <property type="entry name" value="PROLINE AND SERINE-RICH PROTEIN 2"/>
    <property type="match status" value="1"/>
</dbReference>
<feature type="region of interest" description="Disordered" evidence="2">
    <location>
        <begin position="328"/>
        <end position="365"/>
    </location>
</feature>
<feature type="compositionally biased region" description="Low complexity" evidence="2">
    <location>
        <begin position="30"/>
        <end position="43"/>
    </location>
</feature>
<protein>
    <recommendedName>
        <fullName evidence="5">Proline and serine rich 2</fullName>
    </recommendedName>
</protein>
<gene>
    <name evidence="3" type="ORF">PECUL_23A008497</name>
</gene>
<evidence type="ECO:0000256" key="1">
    <source>
        <dbReference type="ARBA" id="ARBA00022553"/>
    </source>
</evidence>
<dbReference type="PANTHER" id="PTHR16095">
    <property type="entry name" value="TRANSMEMBRANE PROTEIN 143 FAMILY MEMBER"/>
    <property type="match status" value="1"/>
</dbReference>
<dbReference type="AlphaFoldDB" id="A0AAD1RNQ6"/>
<dbReference type="Proteomes" id="UP001295444">
    <property type="component" value="Chromosome 03"/>
</dbReference>
<proteinExistence type="predicted"/>
<reference evidence="3" key="1">
    <citation type="submission" date="2022-03" db="EMBL/GenBank/DDBJ databases">
        <authorList>
            <person name="Alioto T."/>
            <person name="Alioto T."/>
            <person name="Gomez Garrido J."/>
        </authorList>
    </citation>
    <scope>NUCLEOTIDE SEQUENCE</scope>
</reference>